<evidence type="ECO:0000256" key="2">
    <source>
        <dbReference type="ARBA" id="ARBA00004873"/>
    </source>
</evidence>
<evidence type="ECO:0000259" key="17">
    <source>
        <dbReference type="Pfam" id="PF04715"/>
    </source>
</evidence>
<gene>
    <name evidence="15" type="primary">trpE</name>
    <name evidence="18" type="ORF">EKG36_19555</name>
</gene>
<protein>
    <recommendedName>
        <fullName evidence="6 15">Anthranilate synthase component 1</fullName>
        <ecNumber evidence="5 15">4.1.3.27</ecNumber>
    </recommendedName>
</protein>
<dbReference type="OrthoDB" id="9803598at2"/>
<dbReference type="InterPro" id="IPR005801">
    <property type="entry name" value="ADC_synthase"/>
</dbReference>
<evidence type="ECO:0000259" key="16">
    <source>
        <dbReference type="Pfam" id="PF00425"/>
    </source>
</evidence>
<evidence type="ECO:0000256" key="12">
    <source>
        <dbReference type="ARBA" id="ARBA00023239"/>
    </source>
</evidence>
<organism evidence="18 19">
    <name type="scientific">Halomonas nitroreducens</name>
    <dbReference type="NCBI Taxonomy" id="447425"/>
    <lineage>
        <taxon>Bacteria</taxon>
        <taxon>Pseudomonadati</taxon>
        <taxon>Pseudomonadota</taxon>
        <taxon>Gammaproteobacteria</taxon>
        <taxon>Oceanospirillales</taxon>
        <taxon>Halomonadaceae</taxon>
        <taxon>Halomonas</taxon>
    </lineage>
</organism>
<evidence type="ECO:0000256" key="9">
    <source>
        <dbReference type="ARBA" id="ARBA00022822"/>
    </source>
</evidence>
<comment type="pathway">
    <text evidence="2 15">Amino-acid biosynthesis; L-tryptophan biosynthesis; L-tryptophan from chorismate: step 1/5.</text>
</comment>
<dbReference type="UniPathway" id="UPA00035">
    <property type="reaction ID" value="UER00040"/>
</dbReference>
<dbReference type="SUPFAM" id="SSF56322">
    <property type="entry name" value="ADC synthase"/>
    <property type="match status" value="1"/>
</dbReference>
<dbReference type="RefSeq" id="WP_126486962.1">
    <property type="nucleotide sequence ID" value="NZ_RXNS01000027.1"/>
</dbReference>
<evidence type="ECO:0000256" key="4">
    <source>
        <dbReference type="ARBA" id="ARBA00011575"/>
    </source>
</evidence>
<evidence type="ECO:0000256" key="14">
    <source>
        <dbReference type="ARBA" id="ARBA00047683"/>
    </source>
</evidence>
<evidence type="ECO:0000256" key="15">
    <source>
        <dbReference type="RuleBase" id="RU364045"/>
    </source>
</evidence>
<keyword evidence="19" id="KW-1185">Reference proteome</keyword>
<keyword evidence="11 15" id="KW-0057">Aromatic amino acid biosynthesis</keyword>
<evidence type="ECO:0000256" key="3">
    <source>
        <dbReference type="ARBA" id="ARBA00009562"/>
    </source>
</evidence>
<comment type="cofactor">
    <cofactor evidence="1 15">
        <name>Mg(2+)</name>
        <dbReference type="ChEBI" id="CHEBI:18420"/>
    </cofactor>
</comment>
<comment type="catalytic activity">
    <reaction evidence="14 15">
        <text>chorismate + L-glutamine = anthranilate + pyruvate + L-glutamate + H(+)</text>
        <dbReference type="Rhea" id="RHEA:21732"/>
        <dbReference type="ChEBI" id="CHEBI:15361"/>
        <dbReference type="ChEBI" id="CHEBI:15378"/>
        <dbReference type="ChEBI" id="CHEBI:16567"/>
        <dbReference type="ChEBI" id="CHEBI:29748"/>
        <dbReference type="ChEBI" id="CHEBI:29985"/>
        <dbReference type="ChEBI" id="CHEBI:58359"/>
        <dbReference type="EC" id="4.1.3.27"/>
    </reaction>
</comment>
<evidence type="ECO:0000256" key="11">
    <source>
        <dbReference type="ARBA" id="ARBA00023141"/>
    </source>
</evidence>
<dbReference type="Pfam" id="PF04715">
    <property type="entry name" value="Anth_synt_I_N"/>
    <property type="match status" value="1"/>
</dbReference>
<comment type="function">
    <text evidence="13 15">Part of a heterotetrameric complex that catalyzes the two-step biosynthesis of anthranilate, an intermediate in the biosynthesis of L-tryptophan. In the first step, the glutamine-binding beta subunit (TrpG) of anthranilate synthase (AS) provides the glutamine amidotransferase activity which generates ammonia as a substrate that, along with chorismate, is used in the second step, catalyzed by the large alpha subunit of AS (TrpE) to produce anthranilate. In the absence of TrpG, TrpE can synthesize anthranilate directly from chorismate and high concentrations of ammonia.</text>
</comment>
<keyword evidence="9 15" id="KW-0822">Tryptophan biosynthesis</keyword>
<dbReference type="Proteomes" id="UP000267400">
    <property type="component" value="Unassembled WGS sequence"/>
</dbReference>
<evidence type="ECO:0000256" key="10">
    <source>
        <dbReference type="ARBA" id="ARBA00022842"/>
    </source>
</evidence>
<evidence type="ECO:0000256" key="6">
    <source>
        <dbReference type="ARBA" id="ARBA00020653"/>
    </source>
</evidence>
<comment type="subunit">
    <text evidence="4 15">Heterotetramer consisting of two non-identical subunits: a beta subunit (TrpG) and a large alpha subunit (TrpE).</text>
</comment>
<dbReference type="Gene3D" id="3.60.120.10">
    <property type="entry name" value="Anthranilate synthase"/>
    <property type="match status" value="1"/>
</dbReference>
<dbReference type="EC" id="4.1.3.27" evidence="5 15"/>
<dbReference type="NCBIfam" id="TIGR00564">
    <property type="entry name" value="trpE_most"/>
    <property type="match status" value="1"/>
</dbReference>
<dbReference type="InterPro" id="IPR006805">
    <property type="entry name" value="Anth_synth_I_N"/>
</dbReference>
<dbReference type="PRINTS" id="PR00095">
    <property type="entry name" value="ANTSNTHASEI"/>
</dbReference>
<evidence type="ECO:0000256" key="1">
    <source>
        <dbReference type="ARBA" id="ARBA00001946"/>
    </source>
</evidence>
<dbReference type="AlphaFoldDB" id="A0A431UZ61"/>
<dbReference type="GO" id="GO:0046872">
    <property type="term" value="F:metal ion binding"/>
    <property type="evidence" value="ECO:0007669"/>
    <property type="project" value="UniProtKB-KW"/>
</dbReference>
<keyword evidence="8 15" id="KW-0479">Metal-binding</keyword>
<keyword evidence="10 15" id="KW-0460">Magnesium</keyword>
<evidence type="ECO:0000313" key="18">
    <source>
        <dbReference type="EMBL" id="RTQ98080.1"/>
    </source>
</evidence>
<dbReference type="InterPro" id="IPR005256">
    <property type="entry name" value="Anth_synth_I_PabB"/>
</dbReference>
<dbReference type="EMBL" id="RXNS01000027">
    <property type="protein sequence ID" value="RTQ98080.1"/>
    <property type="molecule type" value="Genomic_DNA"/>
</dbReference>
<evidence type="ECO:0000313" key="19">
    <source>
        <dbReference type="Proteomes" id="UP000267400"/>
    </source>
</evidence>
<evidence type="ECO:0000256" key="8">
    <source>
        <dbReference type="ARBA" id="ARBA00022723"/>
    </source>
</evidence>
<dbReference type="PANTHER" id="PTHR11236:SF48">
    <property type="entry name" value="ISOCHORISMATE SYNTHASE MENF"/>
    <property type="match status" value="1"/>
</dbReference>
<sequence>MTPERFRELAAAGYNRIPVTREVLADLDTPLSTYLKLADAPWTFLLESVQGGEKWGRYSIIGLPSHERIEVRGFTVSHIVDGHDEGAVEVADPLAWIEDFQARFRVPRLDDQPRFDGGLVGYFGYDTIRYIEPRLRGVEKPDPLGVPDILLLVCNDLVVFDNLSGRLTLWTHADPAEPEAYRQAVAKLGRLEASLRETAIQASSPGTGRAAVEEGHFTSGFTEEGFKAAVETIKEYVLAGDIMQCVPSQRMSIPYQAPPLDLYRALRSLNPSPYMFYFNLGDHQVVGSSPEILTRLEDGEVTVRPIAGTRVRGRSEAEDRALEADLLADPKEVAEHLMLIDLGRNDVGRISETGTVKVSDQMVVERYSHVMHIVSNVTGRLKPGLSAMDALRATFPAGTLSGAPKIRAMEIIDELEPVKRGVYSGAVGYLSWHGNMDTAIAIRTAVIKDGELHVQAGAGVVADSVPELEWQETLNKGRALFRAVAMAEQGLDNLESP</sequence>
<comment type="caution">
    <text evidence="18">The sequence shown here is derived from an EMBL/GenBank/DDBJ whole genome shotgun (WGS) entry which is preliminary data.</text>
</comment>
<evidence type="ECO:0000256" key="5">
    <source>
        <dbReference type="ARBA" id="ARBA00012266"/>
    </source>
</evidence>
<dbReference type="Pfam" id="PF00425">
    <property type="entry name" value="Chorismate_bind"/>
    <property type="match status" value="1"/>
</dbReference>
<reference evidence="18 19" key="1">
    <citation type="submission" date="2018-12" db="EMBL/GenBank/DDBJ databases">
        <authorList>
            <person name="Yu L."/>
        </authorList>
    </citation>
    <scope>NUCLEOTIDE SEQUENCE [LARGE SCALE GENOMIC DNA]</scope>
    <source>
        <strain evidence="18 19">11S</strain>
    </source>
</reference>
<accession>A0A431UZ61</accession>
<evidence type="ECO:0000256" key="7">
    <source>
        <dbReference type="ARBA" id="ARBA00022605"/>
    </source>
</evidence>
<dbReference type="InterPro" id="IPR015890">
    <property type="entry name" value="Chorismate_C"/>
</dbReference>
<proteinExistence type="inferred from homology"/>
<evidence type="ECO:0000256" key="13">
    <source>
        <dbReference type="ARBA" id="ARBA00025634"/>
    </source>
</evidence>
<comment type="similarity">
    <text evidence="3 15">Belongs to the anthranilate synthase component I family.</text>
</comment>
<feature type="domain" description="Anthranilate synthase component I N-terminal" evidence="17">
    <location>
        <begin position="26"/>
        <end position="169"/>
    </location>
</feature>
<keyword evidence="12 15" id="KW-0456">Lyase</keyword>
<feature type="domain" description="Chorismate-utilising enzyme C-terminal" evidence="16">
    <location>
        <begin position="223"/>
        <end position="476"/>
    </location>
</feature>
<dbReference type="GO" id="GO:0004049">
    <property type="term" value="F:anthranilate synthase activity"/>
    <property type="evidence" value="ECO:0007669"/>
    <property type="project" value="UniProtKB-EC"/>
</dbReference>
<dbReference type="PANTHER" id="PTHR11236">
    <property type="entry name" value="AMINOBENZOATE/ANTHRANILATE SYNTHASE"/>
    <property type="match status" value="1"/>
</dbReference>
<name>A0A431UZ61_9GAMM</name>
<dbReference type="InterPro" id="IPR019999">
    <property type="entry name" value="Anth_synth_I-like"/>
</dbReference>
<keyword evidence="7 15" id="KW-0028">Amino-acid biosynthesis</keyword>
<dbReference type="GO" id="GO:0000162">
    <property type="term" value="P:L-tryptophan biosynthetic process"/>
    <property type="evidence" value="ECO:0007669"/>
    <property type="project" value="UniProtKB-UniPathway"/>
</dbReference>